<protein>
    <recommendedName>
        <fullName evidence="3">Thioesterase</fullName>
    </recommendedName>
</protein>
<dbReference type="OrthoDB" id="265761at2759"/>
<evidence type="ECO:0008006" key="3">
    <source>
        <dbReference type="Google" id="ProtNLM"/>
    </source>
</evidence>
<dbReference type="OMA" id="ELARWHM"/>
<sequence>MVGRSLWNIAAGLFTRALTRDKAALADVAITRRHVWKARSGFLDIDLNLHLNNSSYLYNMELARWHMTGLSGLLGLAFQRRWMFIVASQSIRYRRSIAPFAPYEIHTQMIHWDDKWSYISHQFVCPKTGALYAEGLTRAIFKRGKKTVSMAEAAEALGVTLPVLGDEPAIVKGFVAWEEATKEKNSQWDAAAHASQAPFWQESVNLPSVNQPK</sequence>
<dbReference type="Pfam" id="PF13279">
    <property type="entry name" value="4HBT_2"/>
    <property type="match status" value="1"/>
</dbReference>
<accession>T0RM72</accession>
<evidence type="ECO:0000313" key="1">
    <source>
        <dbReference type="EMBL" id="EQC31067.1"/>
    </source>
</evidence>
<dbReference type="RefSeq" id="XP_008615506.1">
    <property type="nucleotide sequence ID" value="XM_008617284.1"/>
</dbReference>
<evidence type="ECO:0000313" key="2">
    <source>
        <dbReference type="Proteomes" id="UP000030762"/>
    </source>
</evidence>
<reference evidence="1 2" key="1">
    <citation type="submission" date="2012-04" db="EMBL/GenBank/DDBJ databases">
        <title>The Genome Sequence of Saprolegnia declina VS20.</title>
        <authorList>
            <consortium name="The Broad Institute Genome Sequencing Platform"/>
            <person name="Russ C."/>
            <person name="Nusbaum C."/>
            <person name="Tyler B."/>
            <person name="van West P."/>
            <person name="Dieguez-Uribeondo J."/>
            <person name="de Bruijn I."/>
            <person name="Tripathy S."/>
            <person name="Jiang R."/>
            <person name="Young S.K."/>
            <person name="Zeng Q."/>
            <person name="Gargeya S."/>
            <person name="Fitzgerald M."/>
            <person name="Haas B."/>
            <person name="Abouelleil A."/>
            <person name="Alvarado L."/>
            <person name="Arachchi H.M."/>
            <person name="Berlin A."/>
            <person name="Chapman S.B."/>
            <person name="Goldberg J."/>
            <person name="Griggs A."/>
            <person name="Gujja S."/>
            <person name="Hansen M."/>
            <person name="Howarth C."/>
            <person name="Imamovic A."/>
            <person name="Larimer J."/>
            <person name="McCowen C."/>
            <person name="Montmayeur A."/>
            <person name="Murphy C."/>
            <person name="Neiman D."/>
            <person name="Pearson M."/>
            <person name="Priest M."/>
            <person name="Roberts A."/>
            <person name="Saif S."/>
            <person name="Shea T."/>
            <person name="Sisk P."/>
            <person name="Sykes S."/>
            <person name="Wortman J."/>
            <person name="Nusbaum C."/>
            <person name="Birren B."/>
        </authorList>
    </citation>
    <scope>NUCLEOTIDE SEQUENCE [LARGE SCALE GENOMIC DNA]</scope>
    <source>
        <strain evidence="1 2">VS20</strain>
    </source>
</reference>
<dbReference type="AlphaFoldDB" id="T0RM72"/>
<dbReference type="Proteomes" id="UP000030762">
    <property type="component" value="Unassembled WGS sequence"/>
</dbReference>
<dbReference type="InterPro" id="IPR051490">
    <property type="entry name" value="THEM6_lcsJ_thioesterase"/>
</dbReference>
<dbReference type="EMBL" id="JH767171">
    <property type="protein sequence ID" value="EQC31067.1"/>
    <property type="molecule type" value="Genomic_DNA"/>
</dbReference>
<dbReference type="PANTHER" id="PTHR12475:SF4">
    <property type="entry name" value="PROTEIN THEM6"/>
    <property type="match status" value="1"/>
</dbReference>
<dbReference type="PANTHER" id="PTHR12475">
    <property type="match status" value="1"/>
</dbReference>
<name>T0RM72_SAPDV</name>
<dbReference type="InterPro" id="IPR029069">
    <property type="entry name" value="HotDog_dom_sf"/>
</dbReference>
<dbReference type="Gene3D" id="3.10.129.10">
    <property type="entry name" value="Hotdog Thioesterase"/>
    <property type="match status" value="1"/>
</dbReference>
<dbReference type="eggNOG" id="KOG4366">
    <property type="taxonomic scope" value="Eukaryota"/>
</dbReference>
<dbReference type="CDD" id="cd00586">
    <property type="entry name" value="4HBT"/>
    <property type="match status" value="1"/>
</dbReference>
<proteinExistence type="predicted"/>
<dbReference type="InParanoid" id="T0RM72"/>
<keyword evidence="2" id="KW-1185">Reference proteome</keyword>
<gene>
    <name evidence="1" type="ORF">SDRG_11253</name>
</gene>
<dbReference type="GeneID" id="19951980"/>
<dbReference type="SUPFAM" id="SSF54637">
    <property type="entry name" value="Thioesterase/thiol ester dehydrase-isomerase"/>
    <property type="match status" value="1"/>
</dbReference>
<organism evidence="1 2">
    <name type="scientific">Saprolegnia diclina (strain VS20)</name>
    <dbReference type="NCBI Taxonomy" id="1156394"/>
    <lineage>
        <taxon>Eukaryota</taxon>
        <taxon>Sar</taxon>
        <taxon>Stramenopiles</taxon>
        <taxon>Oomycota</taxon>
        <taxon>Saprolegniomycetes</taxon>
        <taxon>Saprolegniales</taxon>
        <taxon>Saprolegniaceae</taxon>
        <taxon>Saprolegnia</taxon>
    </lineage>
</organism>
<dbReference type="VEuPathDB" id="FungiDB:SDRG_11253"/>